<keyword evidence="3" id="KW-1185">Reference proteome</keyword>
<dbReference type="AlphaFoldDB" id="A0A5C3LR64"/>
<dbReference type="EMBL" id="ML213628">
    <property type="protein sequence ID" value="TFK34788.1"/>
    <property type="molecule type" value="Genomic_DNA"/>
</dbReference>
<feature type="transmembrane region" description="Helical" evidence="1">
    <location>
        <begin position="175"/>
        <end position="196"/>
    </location>
</feature>
<keyword evidence="1" id="KW-0472">Membrane</keyword>
<evidence type="ECO:0000313" key="3">
    <source>
        <dbReference type="Proteomes" id="UP000308652"/>
    </source>
</evidence>
<dbReference type="Proteomes" id="UP000308652">
    <property type="component" value="Unassembled WGS sequence"/>
</dbReference>
<reference evidence="2 3" key="1">
    <citation type="journal article" date="2019" name="Nat. Ecol. Evol.">
        <title>Megaphylogeny resolves global patterns of mushroom evolution.</title>
        <authorList>
            <person name="Varga T."/>
            <person name="Krizsan K."/>
            <person name="Foldi C."/>
            <person name="Dima B."/>
            <person name="Sanchez-Garcia M."/>
            <person name="Sanchez-Ramirez S."/>
            <person name="Szollosi G.J."/>
            <person name="Szarkandi J.G."/>
            <person name="Papp V."/>
            <person name="Albert L."/>
            <person name="Andreopoulos W."/>
            <person name="Angelini C."/>
            <person name="Antonin V."/>
            <person name="Barry K.W."/>
            <person name="Bougher N.L."/>
            <person name="Buchanan P."/>
            <person name="Buyck B."/>
            <person name="Bense V."/>
            <person name="Catcheside P."/>
            <person name="Chovatia M."/>
            <person name="Cooper J."/>
            <person name="Damon W."/>
            <person name="Desjardin D."/>
            <person name="Finy P."/>
            <person name="Geml J."/>
            <person name="Haridas S."/>
            <person name="Hughes K."/>
            <person name="Justo A."/>
            <person name="Karasinski D."/>
            <person name="Kautmanova I."/>
            <person name="Kiss B."/>
            <person name="Kocsube S."/>
            <person name="Kotiranta H."/>
            <person name="LaButti K.M."/>
            <person name="Lechner B.E."/>
            <person name="Liimatainen K."/>
            <person name="Lipzen A."/>
            <person name="Lukacs Z."/>
            <person name="Mihaltcheva S."/>
            <person name="Morgado L.N."/>
            <person name="Niskanen T."/>
            <person name="Noordeloos M.E."/>
            <person name="Ohm R.A."/>
            <person name="Ortiz-Santana B."/>
            <person name="Ovrebo C."/>
            <person name="Racz N."/>
            <person name="Riley R."/>
            <person name="Savchenko A."/>
            <person name="Shiryaev A."/>
            <person name="Soop K."/>
            <person name="Spirin V."/>
            <person name="Szebenyi C."/>
            <person name="Tomsovsky M."/>
            <person name="Tulloss R.E."/>
            <person name="Uehling J."/>
            <person name="Grigoriev I.V."/>
            <person name="Vagvolgyi C."/>
            <person name="Papp T."/>
            <person name="Martin F.M."/>
            <person name="Miettinen O."/>
            <person name="Hibbett D.S."/>
            <person name="Nagy L.G."/>
        </authorList>
    </citation>
    <scope>NUCLEOTIDE SEQUENCE [LARGE SCALE GENOMIC DNA]</scope>
    <source>
        <strain evidence="2 3">CBS 166.37</strain>
    </source>
</reference>
<accession>A0A5C3LR64</accession>
<proteinExistence type="predicted"/>
<evidence type="ECO:0000313" key="2">
    <source>
        <dbReference type="EMBL" id="TFK34788.1"/>
    </source>
</evidence>
<protein>
    <submittedName>
        <fullName evidence="2">Uncharacterized protein</fullName>
    </submittedName>
</protein>
<feature type="transmembrane region" description="Helical" evidence="1">
    <location>
        <begin position="51"/>
        <end position="69"/>
    </location>
</feature>
<feature type="transmembrane region" description="Helical" evidence="1">
    <location>
        <begin position="81"/>
        <end position="108"/>
    </location>
</feature>
<feature type="transmembrane region" description="Helical" evidence="1">
    <location>
        <begin position="129"/>
        <end position="155"/>
    </location>
</feature>
<dbReference type="OrthoDB" id="2796825at2759"/>
<keyword evidence="1" id="KW-1133">Transmembrane helix</keyword>
<organism evidence="2 3">
    <name type="scientific">Crucibulum laeve</name>
    <dbReference type="NCBI Taxonomy" id="68775"/>
    <lineage>
        <taxon>Eukaryota</taxon>
        <taxon>Fungi</taxon>
        <taxon>Dikarya</taxon>
        <taxon>Basidiomycota</taxon>
        <taxon>Agaricomycotina</taxon>
        <taxon>Agaricomycetes</taxon>
        <taxon>Agaricomycetidae</taxon>
        <taxon>Agaricales</taxon>
        <taxon>Agaricineae</taxon>
        <taxon>Nidulariaceae</taxon>
        <taxon>Crucibulum</taxon>
    </lineage>
</organism>
<sequence length="229" mass="25325">MFDGSTSAEMPPNITVICGRYVVSAVRNRTVMLESNLVAARMGYAASVIRSMGYGVYLVLTLICLNYQIQRRQTDSQHWLTLAFILMTLVINTIFFIVMSMFAGVIFVEHGKTDLDFRKSLYRTNVVWGGRLGVIIVPVMMYIATLGLGGAFVVLSSQPGITLNGTSMTCWATAFYSLSISLTIISTLLIATKLLLHQRRNRALLDPHDSRYSTIAAIFVESAALYSIS</sequence>
<name>A0A5C3LR64_9AGAR</name>
<keyword evidence="1" id="KW-0812">Transmembrane</keyword>
<gene>
    <name evidence="2" type="ORF">BDQ12DRAFT_669174</name>
</gene>
<evidence type="ECO:0000256" key="1">
    <source>
        <dbReference type="SAM" id="Phobius"/>
    </source>
</evidence>